<keyword evidence="1" id="KW-1133">Transmembrane helix</keyword>
<feature type="transmembrane region" description="Helical" evidence="1">
    <location>
        <begin position="26"/>
        <end position="43"/>
    </location>
</feature>
<keyword evidence="1" id="KW-0812">Transmembrane</keyword>
<reference evidence="2" key="1">
    <citation type="journal article" date="2021" name="Proc. Natl. Acad. Sci. U.S.A.">
        <title>A Catalog of Tens of Thousands of Viruses from Human Metagenomes Reveals Hidden Associations with Chronic Diseases.</title>
        <authorList>
            <person name="Tisza M.J."/>
            <person name="Buck C.B."/>
        </authorList>
    </citation>
    <scope>NUCLEOTIDE SEQUENCE</scope>
    <source>
        <strain evidence="2">CtM5A27</strain>
    </source>
</reference>
<evidence type="ECO:0000313" key="2">
    <source>
        <dbReference type="EMBL" id="DAE05737.1"/>
    </source>
</evidence>
<name>A0A8S5PH86_9CAUD</name>
<evidence type="ECO:0000256" key="1">
    <source>
        <dbReference type="SAM" id="Phobius"/>
    </source>
</evidence>
<organism evidence="2">
    <name type="scientific">Siphoviridae sp. ctM5A27</name>
    <dbReference type="NCBI Taxonomy" id="2825459"/>
    <lineage>
        <taxon>Viruses</taxon>
        <taxon>Duplodnaviria</taxon>
        <taxon>Heunggongvirae</taxon>
        <taxon>Uroviricota</taxon>
        <taxon>Caudoviricetes</taxon>
    </lineage>
</organism>
<dbReference type="EMBL" id="BK015415">
    <property type="protein sequence ID" value="DAE05737.1"/>
    <property type="molecule type" value="Genomic_DNA"/>
</dbReference>
<protein>
    <submittedName>
        <fullName evidence="2">Uncharacterized protein</fullName>
    </submittedName>
</protein>
<sequence length="52" mass="6034">MSRRYAIQQGVNNYGDTNVKGSTLRYVLPLFCLYIISVFSCYLQKKTIPLAW</sequence>
<keyword evidence="1" id="KW-0472">Membrane</keyword>
<proteinExistence type="predicted"/>
<accession>A0A8S5PH86</accession>